<dbReference type="InterPro" id="IPR036493">
    <property type="entry name" value="YunC_sf"/>
</dbReference>
<dbReference type="Proteomes" id="UP000480246">
    <property type="component" value="Unassembled WGS sequence"/>
</dbReference>
<dbReference type="SUPFAM" id="SSF102891">
    <property type="entry name" value="Hypothetical protein Ta1206"/>
    <property type="match status" value="1"/>
</dbReference>
<reference evidence="1 2" key="1">
    <citation type="submission" date="2019-10" db="EMBL/GenBank/DDBJ databases">
        <title>Gracilibacillus sp. nov. isolated from rice seeds.</title>
        <authorList>
            <person name="He S."/>
        </authorList>
    </citation>
    <scope>NUCLEOTIDE SEQUENCE [LARGE SCALE GENOMIC DNA]</scope>
    <source>
        <strain evidence="1 2">TD8</strain>
    </source>
</reference>
<sequence length="101" mass="11188">MMEVKPVKVDDHTFIAITVKLPYTTLLVIANEIGYVMCGALDVDLLNEKLSDRPVVAGRAVGVRTIDDLLDAKLEKITNTAQSYGWEKNMEVKKALLLIAE</sequence>
<accession>A0A7C8GSC2</accession>
<protein>
    <submittedName>
        <fullName evidence="1">DUF1805 domain-containing protein</fullName>
    </submittedName>
</protein>
<dbReference type="RefSeq" id="WP_153404178.1">
    <property type="nucleotide sequence ID" value="NZ_ML762432.1"/>
</dbReference>
<dbReference type="EMBL" id="WEID01000065">
    <property type="protein sequence ID" value="KAB8131787.1"/>
    <property type="molecule type" value="Genomic_DNA"/>
</dbReference>
<dbReference type="Pfam" id="PF08827">
    <property type="entry name" value="DUF1805"/>
    <property type="match status" value="1"/>
</dbReference>
<organism evidence="1 2">
    <name type="scientific">Gracilibacillus oryzae</name>
    <dbReference type="NCBI Taxonomy" id="1672701"/>
    <lineage>
        <taxon>Bacteria</taxon>
        <taxon>Bacillati</taxon>
        <taxon>Bacillota</taxon>
        <taxon>Bacilli</taxon>
        <taxon>Bacillales</taxon>
        <taxon>Bacillaceae</taxon>
        <taxon>Gracilibacillus</taxon>
    </lineage>
</organism>
<proteinExistence type="predicted"/>
<name>A0A7C8GSC2_9BACI</name>
<evidence type="ECO:0000313" key="2">
    <source>
        <dbReference type="Proteomes" id="UP000480246"/>
    </source>
</evidence>
<comment type="caution">
    <text evidence="1">The sequence shown here is derived from an EMBL/GenBank/DDBJ whole genome shotgun (WGS) entry which is preliminary data.</text>
</comment>
<evidence type="ECO:0000313" key="1">
    <source>
        <dbReference type="EMBL" id="KAB8131787.1"/>
    </source>
</evidence>
<gene>
    <name evidence="1" type="ORF">F9U64_13055</name>
</gene>
<dbReference type="OrthoDB" id="2641826at2"/>
<dbReference type="InterPro" id="IPR014931">
    <property type="entry name" value="DUF1805"/>
</dbReference>
<dbReference type="AlphaFoldDB" id="A0A7C8GSC2"/>
<dbReference type="Gene3D" id="3.30.1980.10">
    <property type="entry name" value="Hypothetical protein YunC"/>
    <property type="match status" value="1"/>
</dbReference>
<keyword evidence="2" id="KW-1185">Reference proteome</keyword>